<dbReference type="AlphaFoldDB" id="A0A6L8V1I2"/>
<accession>A0A6L8V1I2</accession>
<evidence type="ECO:0000256" key="1">
    <source>
        <dbReference type="SAM" id="SignalP"/>
    </source>
</evidence>
<name>A0A6L8V1I2_9BACL</name>
<dbReference type="PROSITE" id="PS51257">
    <property type="entry name" value="PROKAR_LIPOPROTEIN"/>
    <property type="match status" value="1"/>
</dbReference>
<evidence type="ECO:0000313" key="2">
    <source>
        <dbReference type="EMBL" id="MZQ83129.1"/>
    </source>
</evidence>
<sequence>MKRLFSYLLIVVLMLASAACSVATQKDAGNGNESGNGNGKKVLFVGTDSANDRIVMKHFKELGFEATLMSDKELTPDQAANFGLVFVSSFAGSHRVADKLLESTAPVIYANGKILGQVGLASKDDSDYGDYSGLSIAIKESKHALAAGLPGSVDIYKAEAKISYVVPQGGVIIASAPDNDKRAVICAFEKGQKNMNGQVLPAKRMFFNLTGGEEINRTENGWKLFDAAVHWAVGKS</sequence>
<gene>
    <name evidence="2" type="ORF">GQF01_13525</name>
</gene>
<evidence type="ECO:0000313" key="3">
    <source>
        <dbReference type="Proteomes" id="UP000481087"/>
    </source>
</evidence>
<feature type="signal peptide" evidence="1">
    <location>
        <begin position="1"/>
        <end position="23"/>
    </location>
</feature>
<dbReference type="Proteomes" id="UP000481087">
    <property type="component" value="Unassembled WGS sequence"/>
</dbReference>
<protein>
    <submittedName>
        <fullName evidence="2">Uncharacterized protein</fullName>
    </submittedName>
</protein>
<dbReference type="RefSeq" id="WP_161407300.1">
    <property type="nucleotide sequence ID" value="NZ_WTUZ01000016.1"/>
</dbReference>
<dbReference type="EMBL" id="WTUZ01000016">
    <property type="protein sequence ID" value="MZQ83129.1"/>
    <property type="molecule type" value="Genomic_DNA"/>
</dbReference>
<keyword evidence="3" id="KW-1185">Reference proteome</keyword>
<feature type="chain" id="PRO_5039465310" evidence="1">
    <location>
        <begin position="24"/>
        <end position="236"/>
    </location>
</feature>
<reference evidence="2 3" key="1">
    <citation type="submission" date="2019-12" db="EMBL/GenBank/DDBJ databases">
        <title>Paenibacillus sp. nov. sp. isolated from soil.</title>
        <authorList>
            <person name="Kim J."/>
            <person name="Jeong S.E."/>
            <person name="Jung H.S."/>
            <person name="Jeon C.O."/>
        </authorList>
    </citation>
    <scope>NUCLEOTIDE SEQUENCE [LARGE SCALE GENOMIC DNA]</scope>
    <source>
        <strain evidence="2 3">5J-6</strain>
    </source>
</reference>
<organism evidence="2 3">
    <name type="scientific">Paenibacillus silvestris</name>
    <dbReference type="NCBI Taxonomy" id="2606219"/>
    <lineage>
        <taxon>Bacteria</taxon>
        <taxon>Bacillati</taxon>
        <taxon>Bacillota</taxon>
        <taxon>Bacilli</taxon>
        <taxon>Bacillales</taxon>
        <taxon>Paenibacillaceae</taxon>
        <taxon>Paenibacillus</taxon>
    </lineage>
</organism>
<proteinExistence type="predicted"/>
<keyword evidence="1" id="KW-0732">Signal</keyword>
<comment type="caution">
    <text evidence="2">The sequence shown here is derived from an EMBL/GenBank/DDBJ whole genome shotgun (WGS) entry which is preliminary data.</text>
</comment>